<dbReference type="RefSeq" id="WP_113860577.1">
    <property type="nucleotide sequence ID" value="NZ_PDCG01000007.1"/>
</dbReference>
<dbReference type="Proteomes" id="UP000252530">
    <property type="component" value="Unassembled WGS sequence"/>
</dbReference>
<organism evidence="1 2">
    <name type="scientific">Bifidobacterium aemilianum</name>
    <dbReference type="NCBI Taxonomy" id="2493120"/>
    <lineage>
        <taxon>Bacteria</taxon>
        <taxon>Bacillati</taxon>
        <taxon>Actinomycetota</taxon>
        <taxon>Actinomycetes</taxon>
        <taxon>Bifidobacteriales</taxon>
        <taxon>Bifidobacteriaceae</taxon>
        <taxon>Bifidobacterium</taxon>
    </lineage>
</organism>
<dbReference type="EMBL" id="PDCG01000007">
    <property type="protein sequence ID" value="RBP97367.1"/>
    <property type="molecule type" value="Genomic_DNA"/>
</dbReference>
<proteinExistence type="predicted"/>
<gene>
    <name evidence="1" type="ORF">CRD60_07000</name>
</gene>
<reference evidence="1 2" key="1">
    <citation type="submission" date="2017-10" db="EMBL/GenBank/DDBJ databases">
        <title>Bifidobacterium xylocopum sp. nov. and Bifidobacterium aemilianum sp. nov., from the carpenter bee (Xylocopa violacea) digestive tract.</title>
        <authorList>
            <person name="Alberoni D."/>
            <person name="Baffoni L."/>
            <person name="Di Gioia D."/>
            <person name="Gaggia F."/>
            <person name="Biavati B."/>
        </authorList>
    </citation>
    <scope>NUCLEOTIDE SEQUENCE [LARGE SCALE GENOMIC DNA]</scope>
    <source>
        <strain evidence="1 2">XV10</strain>
    </source>
</reference>
<name>A0A366K7T0_9BIFI</name>
<dbReference type="AlphaFoldDB" id="A0A366K7T0"/>
<evidence type="ECO:0000313" key="1">
    <source>
        <dbReference type="EMBL" id="RBP97367.1"/>
    </source>
</evidence>
<sequence>MSKTKWSLNGQEVDHVAVDSDADISSLTQLQIQSNASAKLTLTEPSASALQPGYSYVFDAFDLEYLTMALPAGLDSASYGKGTVIYQCGDQQFPADFTATQAGAKAQVPAACSGVTGYVLTFDNVKAQSTVSSLASFKLRKTLRGKSEPVVTAQQRQSYYTDGGDIVASFTTGETPAGPMPYFRDIRVDALVPVPQLDQEWTSDIRHDNKAVSGSQEPTTLTQHFYNAGPVDLTSLDLRAPSDGSEALLYNAITAKPKLTWPQGAQKAKVI</sequence>
<evidence type="ECO:0000313" key="2">
    <source>
        <dbReference type="Proteomes" id="UP000252530"/>
    </source>
</evidence>
<comment type="caution">
    <text evidence="1">The sequence shown here is derived from an EMBL/GenBank/DDBJ whole genome shotgun (WGS) entry which is preliminary data.</text>
</comment>
<accession>A0A366K7T0</accession>
<protein>
    <submittedName>
        <fullName evidence="1">Uncharacterized protein</fullName>
    </submittedName>
</protein>
<keyword evidence="2" id="KW-1185">Reference proteome</keyword>